<dbReference type="AlphaFoldDB" id="A0A9Q0BTV6"/>
<protein>
    <submittedName>
        <fullName evidence="1">Uncharacterized protein</fullName>
    </submittedName>
</protein>
<sequence>PEQTSYYQKPTWNICRISANKPEQVNRNNLHRYNPLQILKRYADTPLRCYFARWHINCITSYSKRSRTIHSTSAFPLSRTDTNALRRQDTDTQSH</sequence>
<proteinExistence type="predicted"/>
<gene>
    <name evidence="1" type="ORF">M5D96_000149</name>
</gene>
<reference evidence="1" key="1">
    <citation type="journal article" date="2023" name="Genome Biol. Evol.">
        <title>Long-read-based Genome Assembly of Drosophila gunungcola Reveals Fewer Chemosensory Genes in Flower-breeding Species.</title>
        <authorList>
            <person name="Negi A."/>
            <person name="Liao B.Y."/>
            <person name="Yeh S.D."/>
        </authorList>
    </citation>
    <scope>NUCLEOTIDE SEQUENCE</scope>
    <source>
        <strain evidence="1">Sukarami</strain>
    </source>
</reference>
<comment type="caution">
    <text evidence="1">The sequence shown here is derived from an EMBL/GenBank/DDBJ whole genome shotgun (WGS) entry which is preliminary data.</text>
</comment>
<keyword evidence="2" id="KW-1185">Reference proteome</keyword>
<dbReference type="EMBL" id="JAMKOV010000001">
    <property type="protein sequence ID" value="KAI8044001.1"/>
    <property type="molecule type" value="Genomic_DNA"/>
</dbReference>
<dbReference type="Proteomes" id="UP001059596">
    <property type="component" value="Chromosome 3R"/>
</dbReference>
<name>A0A9Q0BTV6_9MUSC</name>
<organism evidence="1 2">
    <name type="scientific">Drosophila gunungcola</name>
    <name type="common">fruit fly</name>
    <dbReference type="NCBI Taxonomy" id="103775"/>
    <lineage>
        <taxon>Eukaryota</taxon>
        <taxon>Metazoa</taxon>
        <taxon>Ecdysozoa</taxon>
        <taxon>Arthropoda</taxon>
        <taxon>Hexapoda</taxon>
        <taxon>Insecta</taxon>
        <taxon>Pterygota</taxon>
        <taxon>Neoptera</taxon>
        <taxon>Endopterygota</taxon>
        <taxon>Diptera</taxon>
        <taxon>Brachycera</taxon>
        <taxon>Muscomorpha</taxon>
        <taxon>Ephydroidea</taxon>
        <taxon>Drosophilidae</taxon>
        <taxon>Drosophila</taxon>
        <taxon>Sophophora</taxon>
    </lineage>
</organism>
<evidence type="ECO:0000313" key="2">
    <source>
        <dbReference type="Proteomes" id="UP001059596"/>
    </source>
</evidence>
<feature type="non-terminal residue" evidence="1">
    <location>
        <position position="1"/>
    </location>
</feature>
<accession>A0A9Q0BTV6</accession>
<evidence type="ECO:0000313" key="1">
    <source>
        <dbReference type="EMBL" id="KAI8044001.1"/>
    </source>
</evidence>